<dbReference type="Proteomes" id="UP000004095">
    <property type="component" value="Unassembled WGS sequence"/>
</dbReference>
<dbReference type="AlphaFoldDB" id="A1ZRL3"/>
<gene>
    <name evidence="2" type="ORF">M23134_03569</name>
</gene>
<evidence type="ECO:0000256" key="1">
    <source>
        <dbReference type="SAM" id="MobiDB-lite"/>
    </source>
</evidence>
<name>A1ZRL3_MICM2</name>
<accession>A1ZRL3</accession>
<evidence type="ECO:0000313" key="3">
    <source>
        <dbReference type="Proteomes" id="UP000004095"/>
    </source>
</evidence>
<protein>
    <submittedName>
        <fullName evidence="2">Uncharacterized protein</fullName>
    </submittedName>
</protein>
<dbReference type="EMBL" id="AAWS01000028">
    <property type="protein sequence ID" value="EAY26918.1"/>
    <property type="molecule type" value="Genomic_DNA"/>
</dbReference>
<feature type="region of interest" description="Disordered" evidence="1">
    <location>
        <begin position="91"/>
        <end position="152"/>
    </location>
</feature>
<keyword evidence="3" id="KW-1185">Reference proteome</keyword>
<organism evidence="2 3">
    <name type="scientific">Microscilla marina ATCC 23134</name>
    <dbReference type="NCBI Taxonomy" id="313606"/>
    <lineage>
        <taxon>Bacteria</taxon>
        <taxon>Pseudomonadati</taxon>
        <taxon>Bacteroidota</taxon>
        <taxon>Cytophagia</taxon>
        <taxon>Cytophagales</taxon>
        <taxon>Microscillaceae</taxon>
        <taxon>Microscilla</taxon>
    </lineage>
</organism>
<evidence type="ECO:0000313" key="2">
    <source>
        <dbReference type="EMBL" id="EAY26918.1"/>
    </source>
</evidence>
<dbReference type="RefSeq" id="WP_004156479.1">
    <property type="nucleotide sequence ID" value="NZ_AAWS01000028.1"/>
</dbReference>
<reference evidence="2 3" key="1">
    <citation type="submission" date="2007-01" db="EMBL/GenBank/DDBJ databases">
        <authorList>
            <person name="Haygood M."/>
            <person name="Podell S."/>
            <person name="Anderson C."/>
            <person name="Hopkinson B."/>
            <person name="Roe K."/>
            <person name="Barbeau K."/>
            <person name="Gaasterland T."/>
            <person name="Ferriera S."/>
            <person name="Johnson J."/>
            <person name="Kravitz S."/>
            <person name="Beeson K."/>
            <person name="Sutton G."/>
            <person name="Rogers Y.-H."/>
            <person name="Friedman R."/>
            <person name="Frazier M."/>
            <person name="Venter J.C."/>
        </authorList>
    </citation>
    <scope>NUCLEOTIDE SEQUENCE [LARGE SCALE GENOMIC DNA]</scope>
    <source>
        <strain evidence="2 3">ATCC 23134</strain>
    </source>
</reference>
<comment type="caution">
    <text evidence="2">The sequence shown here is derived from an EMBL/GenBank/DDBJ whole genome shotgun (WGS) entry which is preliminary data.</text>
</comment>
<sequence>MPTVLDIIRHKRITNFVWRDVRKVDGTALHVWKKRSKRVLHKKTQILNGVEIPLIDFPEYYANTISSIIAYHFVRKEKKYRKQLLPENAKMPGVLTNQPGIQQFESNNKNRYTDFDESQKRRKKKRRIVVKKKMVDNQPNHYYKTPLGINRS</sequence>
<proteinExistence type="predicted"/>
<feature type="compositionally biased region" description="Basic residues" evidence="1">
    <location>
        <begin position="120"/>
        <end position="132"/>
    </location>
</feature>
<feature type="compositionally biased region" description="Polar residues" evidence="1">
    <location>
        <begin position="95"/>
        <end position="110"/>
    </location>
</feature>